<evidence type="ECO:0000313" key="2">
    <source>
        <dbReference type="Proteomes" id="UP000255167"/>
    </source>
</evidence>
<dbReference type="Gene3D" id="3.40.50.510">
    <property type="entry name" value="Phosphotransferase system, mannose-type IIA component"/>
    <property type="match status" value="1"/>
</dbReference>
<dbReference type="InterPro" id="IPR036662">
    <property type="entry name" value="PTS_EIIA_man-typ_sf"/>
</dbReference>
<dbReference type="AlphaFoldDB" id="A0A378FUK3"/>
<dbReference type="GO" id="GO:0009401">
    <property type="term" value="P:phosphoenolpyruvate-dependent sugar phosphotransferase system"/>
    <property type="evidence" value="ECO:0007669"/>
    <property type="project" value="InterPro"/>
</dbReference>
<protein>
    <submittedName>
        <fullName evidence="1">Transcriptional regulator levR</fullName>
    </submittedName>
</protein>
<name>A0A378FUK3_KLEPN</name>
<accession>A0A378FUK3</accession>
<proteinExistence type="predicted"/>
<dbReference type="GO" id="GO:0016020">
    <property type="term" value="C:membrane"/>
    <property type="evidence" value="ECO:0007669"/>
    <property type="project" value="InterPro"/>
</dbReference>
<evidence type="ECO:0000313" key="1">
    <source>
        <dbReference type="EMBL" id="STW48961.1"/>
    </source>
</evidence>
<sequence>MAYIESHALASGLIILVDMGSLNAIHRHFNRRLSTPMAIINNVSTGMAMYVGERILQGVMLEDIVREIGDDLAVEHQLYYPQTDKPRAIFNHLRDRFGRGGESVGAVKSQHS</sequence>
<dbReference type="EMBL" id="UGNC01000005">
    <property type="protein sequence ID" value="STW48961.1"/>
    <property type="molecule type" value="Genomic_DNA"/>
</dbReference>
<organism evidence="1 2">
    <name type="scientific">Klebsiella pneumoniae</name>
    <dbReference type="NCBI Taxonomy" id="573"/>
    <lineage>
        <taxon>Bacteria</taxon>
        <taxon>Pseudomonadati</taxon>
        <taxon>Pseudomonadota</taxon>
        <taxon>Gammaproteobacteria</taxon>
        <taxon>Enterobacterales</taxon>
        <taxon>Enterobacteriaceae</taxon>
        <taxon>Klebsiella/Raoultella group</taxon>
        <taxon>Klebsiella</taxon>
        <taxon>Klebsiella pneumoniae complex</taxon>
    </lineage>
</organism>
<dbReference type="Proteomes" id="UP000255167">
    <property type="component" value="Unassembled WGS sequence"/>
</dbReference>
<gene>
    <name evidence="1" type="ORF">NCTC9617_05577</name>
</gene>
<reference evidence="1 2" key="1">
    <citation type="submission" date="2018-06" db="EMBL/GenBank/DDBJ databases">
        <authorList>
            <consortium name="Pathogen Informatics"/>
            <person name="Doyle S."/>
        </authorList>
    </citation>
    <scope>NUCLEOTIDE SEQUENCE [LARGE SCALE GENOMIC DNA]</scope>
    <source>
        <strain evidence="1 2">NCTC9617</strain>
    </source>
</reference>